<evidence type="ECO:0000313" key="2">
    <source>
        <dbReference type="EMBL" id="KAF0908280.1"/>
    </source>
</evidence>
<feature type="region of interest" description="Disordered" evidence="1">
    <location>
        <begin position="1"/>
        <end position="24"/>
    </location>
</feature>
<evidence type="ECO:0000256" key="1">
    <source>
        <dbReference type="SAM" id="MobiDB-lite"/>
    </source>
</evidence>
<dbReference type="EMBL" id="SPHZ02000007">
    <property type="protein sequence ID" value="KAF0908280.1"/>
    <property type="molecule type" value="Genomic_DNA"/>
</dbReference>
<keyword evidence="3" id="KW-1185">Reference proteome</keyword>
<sequence length="99" mass="11047">MEAIQQEDSLAVSDVGDPQRKIRVPSDLEGTNSQIIGLRGKQSLLSCYHILDYPDPNGVYGVRERDVLLIPHVQNALRHYNARHPGGEFDVVKPLMQIG</sequence>
<reference evidence="2 3" key="1">
    <citation type="submission" date="2019-11" db="EMBL/GenBank/DDBJ databases">
        <title>Whole genome sequence of Oryza granulata.</title>
        <authorList>
            <person name="Li W."/>
        </authorList>
    </citation>
    <scope>NUCLEOTIDE SEQUENCE [LARGE SCALE GENOMIC DNA]</scope>
    <source>
        <strain evidence="3">cv. Menghai</strain>
        <tissue evidence="2">Leaf</tissue>
    </source>
</reference>
<organism evidence="2 3">
    <name type="scientific">Oryza meyeriana var. granulata</name>
    <dbReference type="NCBI Taxonomy" id="110450"/>
    <lineage>
        <taxon>Eukaryota</taxon>
        <taxon>Viridiplantae</taxon>
        <taxon>Streptophyta</taxon>
        <taxon>Embryophyta</taxon>
        <taxon>Tracheophyta</taxon>
        <taxon>Spermatophyta</taxon>
        <taxon>Magnoliopsida</taxon>
        <taxon>Liliopsida</taxon>
        <taxon>Poales</taxon>
        <taxon>Poaceae</taxon>
        <taxon>BOP clade</taxon>
        <taxon>Oryzoideae</taxon>
        <taxon>Oryzeae</taxon>
        <taxon>Oryzinae</taxon>
        <taxon>Oryza</taxon>
        <taxon>Oryza meyeriana</taxon>
    </lineage>
</organism>
<feature type="non-terminal residue" evidence="2">
    <location>
        <position position="99"/>
    </location>
</feature>
<gene>
    <name evidence="2" type="ORF">E2562_023897</name>
</gene>
<accession>A0A6G1D7A8</accession>
<dbReference type="AlphaFoldDB" id="A0A6G1D7A8"/>
<dbReference type="Proteomes" id="UP000479710">
    <property type="component" value="Unassembled WGS sequence"/>
</dbReference>
<protein>
    <submittedName>
        <fullName evidence="2">Uncharacterized protein</fullName>
    </submittedName>
</protein>
<comment type="caution">
    <text evidence="2">The sequence shown here is derived from an EMBL/GenBank/DDBJ whole genome shotgun (WGS) entry which is preliminary data.</text>
</comment>
<evidence type="ECO:0000313" key="3">
    <source>
        <dbReference type="Proteomes" id="UP000479710"/>
    </source>
</evidence>
<name>A0A6G1D7A8_9ORYZ</name>
<proteinExistence type="predicted"/>